<gene>
    <name evidence="1" type="ORF">AZI98_04145</name>
</gene>
<organism evidence="1 2">
    <name type="scientific">Aeribacillus pallidus</name>
    <dbReference type="NCBI Taxonomy" id="33936"/>
    <lineage>
        <taxon>Bacteria</taxon>
        <taxon>Bacillati</taxon>
        <taxon>Bacillota</taxon>
        <taxon>Bacilli</taxon>
        <taxon>Bacillales</taxon>
        <taxon>Bacillaceae</taxon>
        <taxon>Aeribacillus</taxon>
    </lineage>
</organism>
<keyword evidence="2" id="KW-1185">Reference proteome</keyword>
<dbReference type="Proteomes" id="UP000076476">
    <property type="component" value="Unassembled WGS sequence"/>
</dbReference>
<name>A0A165YQF6_9BACI</name>
<proteinExistence type="predicted"/>
<dbReference type="EMBL" id="LWBR01000011">
    <property type="protein sequence ID" value="KZN97342.1"/>
    <property type="molecule type" value="Genomic_DNA"/>
</dbReference>
<accession>A0A165YQF6</accession>
<evidence type="ECO:0000313" key="2">
    <source>
        <dbReference type="Proteomes" id="UP000076476"/>
    </source>
</evidence>
<sequence>MKSTGLISFDEFRENEAVLESQIALKTKNHKHRYINVSNTLIGASISRKNDLLDTPLLFIIKKDKHVQHVIMFFIMKFKNDLQGEREGRDI</sequence>
<reference evidence="1 2" key="1">
    <citation type="submission" date="2016-04" db="EMBL/GenBank/DDBJ databases">
        <title>Draft genome sequence of Aeribacillus pallidus 8m3 from petroleum reservoir.</title>
        <authorList>
            <person name="Poltaraus A.B."/>
            <person name="Nazina T.N."/>
            <person name="Tourova T.P."/>
            <person name="Malakho S.M."/>
            <person name="Korshunova A.V."/>
            <person name="Sokolova D.S."/>
        </authorList>
    </citation>
    <scope>NUCLEOTIDE SEQUENCE [LARGE SCALE GENOMIC DNA]</scope>
    <source>
        <strain evidence="1 2">8m3</strain>
    </source>
</reference>
<dbReference type="AlphaFoldDB" id="A0A165YQF6"/>
<comment type="caution">
    <text evidence="1">The sequence shown here is derived from an EMBL/GenBank/DDBJ whole genome shotgun (WGS) entry which is preliminary data.</text>
</comment>
<evidence type="ECO:0000313" key="1">
    <source>
        <dbReference type="EMBL" id="KZN97342.1"/>
    </source>
</evidence>
<protein>
    <submittedName>
        <fullName evidence="1">Uncharacterized protein</fullName>
    </submittedName>
</protein>
<dbReference type="STRING" id="33936.AZI98_04145"/>